<organism evidence="2 3">
    <name type="scientific">Fasciolopsis buskii</name>
    <dbReference type="NCBI Taxonomy" id="27845"/>
    <lineage>
        <taxon>Eukaryota</taxon>
        <taxon>Metazoa</taxon>
        <taxon>Spiralia</taxon>
        <taxon>Lophotrochozoa</taxon>
        <taxon>Platyhelminthes</taxon>
        <taxon>Trematoda</taxon>
        <taxon>Digenea</taxon>
        <taxon>Plagiorchiida</taxon>
        <taxon>Echinostomata</taxon>
        <taxon>Echinostomatoidea</taxon>
        <taxon>Fasciolidae</taxon>
        <taxon>Fasciolopsis</taxon>
    </lineage>
</organism>
<reference evidence="2" key="1">
    <citation type="submission" date="2019-05" db="EMBL/GenBank/DDBJ databases">
        <title>Annotation for the trematode Fasciolopsis buski.</title>
        <authorList>
            <person name="Choi Y.-J."/>
        </authorList>
    </citation>
    <scope>NUCLEOTIDE SEQUENCE</scope>
    <source>
        <strain evidence="2">HT</strain>
        <tissue evidence="2">Whole worm</tissue>
    </source>
</reference>
<dbReference type="InterPro" id="IPR045817">
    <property type="entry name" value="OPA1_C"/>
</dbReference>
<dbReference type="OrthoDB" id="6141561at2759"/>
<name>A0A8E0VM79_9TREM</name>
<feature type="domain" description="Dynamin-like GTPase OPA1 C-terminal" evidence="1">
    <location>
        <begin position="2"/>
        <end position="234"/>
    </location>
</feature>
<proteinExistence type="predicted"/>
<dbReference type="EMBL" id="LUCM01004874">
    <property type="protein sequence ID" value="KAA0193686.1"/>
    <property type="molecule type" value="Genomic_DNA"/>
</dbReference>
<evidence type="ECO:0000259" key="1">
    <source>
        <dbReference type="Pfam" id="PF19434"/>
    </source>
</evidence>
<dbReference type="AlphaFoldDB" id="A0A8E0VM79"/>
<keyword evidence="3" id="KW-1185">Reference proteome</keyword>
<comment type="caution">
    <text evidence="2">The sequence shown here is derived from an EMBL/GenBank/DDBJ whole genome shotgun (WGS) entry which is preliminary data.</text>
</comment>
<sequence length="235" mass="27409">NQKIADLCGPGFIQRWVLWKRRSPEQQSRQNVVQEIETLLASYTKPNPQVTPDDLTTIRRNLQARKMTVSDSLIAETWEPLVRRMYLERALYNCYECRKSFYYYQQGFLTPTDYSSGLGDSSKLLTESDRLVHSQLPLAQDIVGEFSDCREVVFSYRLMRMLDATSNALRQQIMNDEARRLEHHVKQVLSEISDDPIVLRKLITGRRVALAEELKRTRHIQEKLEEFIAALNKGD</sequence>
<feature type="non-terminal residue" evidence="2">
    <location>
        <position position="235"/>
    </location>
</feature>
<evidence type="ECO:0000313" key="2">
    <source>
        <dbReference type="EMBL" id="KAA0193686.1"/>
    </source>
</evidence>
<gene>
    <name evidence="2" type="ORF">FBUS_09033</name>
</gene>
<dbReference type="Proteomes" id="UP000728185">
    <property type="component" value="Unassembled WGS sequence"/>
</dbReference>
<accession>A0A8E0VM79</accession>
<dbReference type="Pfam" id="PF19434">
    <property type="entry name" value="OPA1_C"/>
    <property type="match status" value="1"/>
</dbReference>
<protein>
    <recommendedName>
        <fullName evidence="1">Dynamin-like GTPase OPA1 C-terminal domain-containing protein</fullName>
    </recommendedName>
</protein>
<evidence type="ECO:0000313" key="3">
    <source>
        <dbReference type="Proteomes" id="UP000728185"/>
    </source>
</evidence>